<dbReference type="EMBL" id="BRYB01002596">
    <property type="protein sequence ID" value="GMI22297.1"/>
    <property type="molecule type" value="Genomic_DNA"/>
</dbReference>
<dbReference type="InterPro" id="IPR023370">
    <property type="entry name" value="TrmO-like_N"/>
</dbReference>
<feature type="compositionally biased region" description="Basic and acidic residues" evidence="3">
    <location>
        <begin position="229"/>
        <end position="251"/>
    </location>
</feature>
<comment type="caution">
    <text evidence="5">The sequence shown here is derived from an EMBL/GenBank/DDBJ whole genome shotgun (WGS) entry which is preliminary data.</text>
</comment>
<dbReference type="NCBIfam" id="TIGR00104">
    <property type="entry name" value="tRNA_TsaA"/>
    <property type="match status" value="1"/>
</dbReference>
<feature type="region of interest" description="Disordered" evidence="3">
    <location>
        <begin position="211"/>
        <end position="254"/>
    </location>
</feature>
<name>A0ABQ6M9S2_9STRA</name>
<evidence type="ECO:0000313" key="6">
    <source>
        <dbReference type="Proteomes" id="UP001165060"/>
    </source>
</evidence>
<sequence>MCVGTPRQGFLAPSSLCYLTLDPAVCDQHILQGIEHFSHVWVVFVFHKNSNTIRADKPFPSKIAPPALGGKKVGVFSTRSPHRPNPVGFTLVKLERVVLPSRHDKRTTLVLSGVDLVDGTPVLDIKPYVSQYDAVGWSEEANTDEAGGVRQPEWIREGLTLRRRVEWEEGALANVPEKAFRKAKFYKDAGALERVVTEVLASDVRSKWHTKKARKGGSRAPVVGAGGERLGERGEGRGEEGGGGERGKEGEASSWQIDNFIVEFVVDESEDVNGV</sequence>
<dbReference type="Pfam" id="PF01980">
    <property type="entry name" value="TrmO_N"/>
    <property type="match status" value="1"/>
</dbReference>
<dbReference type="InterPro" id="IPR040372">
    <property type="entry name" value="YaeB-like"/>
</dbReference>
<accession>A0ABQ6M9S2</accession>
<dbReference type="PANTHER" id="PTHR12818:SF0">
    <property type="entry name" value="TRNA (ADENINE(37)-N6)-METHYLTRANSFERASE"/>
    <property type="match status" value="1"/>
</dbReference>
<dbReference type="Proteomes" id="UP001165060">
    <property type="component" value="Unassembled WGS sequence"/>
</dbReference>
<comment type="similarity">
    <text evidence="2">Belongs to the tRNA methyltransferase O family.</text>
</comment>
<evidence type="ECO:0000256" key="1">
    <source>
        <dbReference type="ARBA" id="ARBA00022691"/>
    </source>
</evidence>
<dbReference type="InterPro" id="IPR036413">
    <property type="entry name" value="YaeB-like_sf"/>
</dbReference>
<evidence type="ECO:0000256" key="2">
    <source>
        <dbReference type="ARBA" id="ARBA00033753"/>
    </source>
</evidence>
<dbReference type="SUPFAM" id="SSF118196">
    <property type="entry name" value="YaeB-like"/>
    <property type="match status" value="1"/>
</dbReference>
<evidence type="ECO:0000256" key="3">
    <source>
        <dbReference type="SAM" id="MobiDB-lite"/>
    </source>
</evidence>
<evidence type="ECO:0000259" key="4">
    <source>
        <dbReference type="PROSITE" id="PS51668"/>
    </source>
</evidence>
<feature type="non-terminal residue" evidence="5">
    <location>
        <position position="275"/>
    </location>
</feature>
<organism evidence="5 6">
    <name type="scientific">Tetraparma gracilis</name>
    <dbReference type="NCBI Taxonomy" id="2962635"/>
    <lineage>
        <taxon>Eukaryota</taxon>
        <taxon>Sar</taxon>
        <taxon>Stramenopiles</taxon>
        <taxon>Ochrophyta</taxon>
        <taxon>Bolidophyceae</taxon>
        <taxon>Parmales</taxon>
        <taxon>Triparmaceae</taxon>
        <taxon>Tetraparma</taxon>
    </lineage>
</organism>
<dbReference type="PANTHER" id="PTHR12818">
    <property type="entry name" value="TRNA (ADENINE(37)-N6)-METHYLTRANSFERASE"/>
    <property type="match status" value="1"/>
</dbReference>
<keyword evidence="6" id="KW-1185">Reference proteome</keyword>
<dbReference type="Gene3D" id="2.40.30.70">
    <property type="entry name" value="YaeB-like"/>
    <property type="match status" value="1"/>
</dbReference>
<protein>
    <recommendedName>
        <fullName evidence="4">TsaA-like domain-containing protein</fullName>
    </recommendedName>
</protein>
<gene>
    <name evidence="5" type="ORF">TeGR_g4074</name>
</gene>
<dbReference type="InterPro" id="IPR036414">
    <property type="entry name" value="YaeB_N_sf"/>
</dbReference>
<evidence type="ECO:0000313" key="5">
    <source>
        <dbReference type="EMBL" id="GMI22297.1"/>
    </source>
</evidence>
<dbReference type="CDD" id="cd09281">
    <property type="entry name" value="UPF0066"/>
    <property type="match status" value="1"/>
</dbReference>
<dbReference type="InterPro" id="IPR023368">
    <property type="entry name" value="UPF0066_cons_site"/>
</dbReference>
<keyword evidence="1" id="KW-0949">S-adenosyl-L-methionine</keyword>
<dbReference type="PROSITE" id="PS51668">
    <property type="entry name" value="TSAA_2"/>
    <property type="match status" value="1"/>
</dbReference>
<proteinExistence type="inferred from homology"/>
<dbReference type="PROSITE" id="PS01318">
    <property type="entry name" value="TSAA_1"/>
    <property type="match status" value="1"/>
</dbReference>
<reference evidence="5 6" key="1">
    <citation type="journal article" date="2023" name="Commun. Biol.">
        <title>Genome analysis of Parmales, the sister group of diatoms, reveals the evolutionary specialization of diatoms from phago-mixotrophs to photoautotrophs.</title>
        <authorList>
            <person name="Ban H."/>
            <person name="Sato S."/>
            <person name="Yoshikawa S."/>
            <person name="Yamada K."/>
            <person name="Nakamura Y."/>
            <person name="Ichinomiya M."/>
            <person name="Sato N."/>
            <person name="Blanc-Mathieu R."/>
            <person name="Endo H."/>
            <person name="Kuwata A."/>
            <person name="Ogata H."/>
        </authorList>
    </citation>
    <scope>NUCLEOTIDE SEQUENCE [LARGE SCALE GENOMIC DNA]</scope>
</reference>
<feature type="domain" description="TsaA-like" evidence="4">
    <location>
        <begin position="1"/>
        <end position="137"/>
    </location>
</feature>